<gene>
    <name evidence="1" type="ORF">EIL87_05500</name>
</gene>
<dbReference type="Proteomes" id="UP000274515">
    <property type="component" value="Unassembled WGS sequence"/>
</dbReference>
<dbReference type="PANTHER" id="PTHR13812:SF19">
    <property type="entry name" value="KETIMINE REDUCTASE MU-CRYSTALLIN"/>
    <property type="match status" value="1"/>
</dbReference>
<dbReference type="InterPro" id="IPR023401">
    <property type="entry name" value="ODC_N"/>
</dbReference>
<dbReference type="Gene3D" id="3.30.1780.10">
    <property type="entry name" value="ornithine cyclodeaminase, domain 1"/>
    <property type="match status" value="1"/>
</dbReference>
<organism evidence="1 2">
    <name type="scientific">Saccharopolyspora rhizosphaerae</name>
    <dbReference type="NCBI Taxonomy" id="2492662"/>
    <lineage>
        <taxon>Bacteria</taxon>
        <taxon>Bacillati</taxon>
        <taxon>Actinomycetota</taxon>
        <taxon>Actinomycetes</taxon>
        <taxon>Pseudonocardiales</taxon>
        <taxon>Pseudonocardiaceae</taxon>
        <taxon>Saccharopolyspora</taxon>
    </lineage>
</organism>
<name>A0A426K0S6_9PSEU</name>
<dbReference type="EMBL" id="RSAA01000005">
    <property type="protein sequence ID" value="RRO18980.1"/>
    <property type="molecule type" value="Genomic_DNA"/>
</dbReference>
<dbReference type="PIRSF" id="PIRSF001439">
    <property type="entry name" value="CryM"/>
    <property type="match status" value="1"/>
</dbReference>
<dbReference type="Gene3D" id="3.40.50.720">
    <property type="entry name" value="NAD(P)-binding Rossmann-like Domain"/>
    <property type="match status" value="1"/>
</dbReference>
<sequence>MALPSGTRTDVPTSVRVELLNDTDVAAALDHDSAIASQRLAFTALGRGEAQLAPKSAIRTGEDTVLSYLSRLSPRHGPVAKLVSVNPGNAERGLASISATVLVLDAETGTPIATMAGTTLTEIRTAAGSAVAVDALAPAEADVLAVIGSGVQARAHVRAIARVRALREVRIHSRDPARREAAAAELAAELGLHVRPAGTPAEAVRGAGVVAACTLSAEPVVPTSDLAPGATVVSVGSFEPHRREVDGELLRAAATIVVDDTDTAVHHAGPIMTALAEGELTRDGITPLGAVLTGQAPGRKTPEDLVFYNSVGIGVQDAAAALAVLGAL</sequence>
<accession>A0A426K0S6</accession>
<keyword evidence="2" id="KW-1185">Reference proteome</keyword>
<dbReference type="Pfam" id="PF02423">
    <property type="entry name" value="OCD_Mu_crystall"/>
    <property type="match status" value="1"/>
</dbReference>
<dbReference type="OrthoDB" id="3812704at2"/>
<evidence type="ECO:0000313" key="1">
    <source>
        <dbReference type="EMBL" id="RRO18980.1"/>
    </source>
</evidence>
<protein>
    <submittedName>
        <fullName evidence="1">Ornithine cyclodeaminase family protein</fullName>
    </submittedName>
</protein>
<proteinExistence type="predicted"/>
<dbReference type="AlphaFoldDB" id="A0A426K0S6"/>
<dbReference type="InterPro" id="IPR003462">
    <property type="entry name" value="ODC_Mu_crystall"/>
</dbReference>
<evidence type="ECO:0000313" key="2">
    <source>
        <dbReference type="Proteomes" id="UP000274515"/>
    </source>
</evidence>
<dbReference type="PANTHER" id="PTHR13812">
    <property type="entry name" value="KETIMINE REDUCTASE MU-CRYSTALLIN"/>
    <property type="match status" value="1"/>
</dbReference>
<dbReference type="SUPFAM" id="SSF51735">
    <property type="entry name" value="NAD(P)-binding Rossmann-fold domains"/>
    <property type="match status" value="1"/>
</dbReference>
<dbReference type="InterPro" id="IPR036291">
    <property type="entry name" value="NAD(P)-bd_dom_sf"/>
</dbReference>
<comment type="caution">
    <text evidence="1">The sequence shown here is derived from an EMBL/GenBank/DDBJ whole genome shotgun (WGS) entry which is preliminary data.</text>
</comment>
<dbReference type="GO" id="GO:0005737">
    <property type="term" value="C:cytoplasm"/>
    <property type="evidence" value="ECO:0007669"/>
    <property type="project" value="TreeGrafter"/>
</dbReference>
<reference evidence="1 2" key="1">
    <citation type="submission" date="2018-11" db="EMBL/GenBank/DDBJ databases">
        <title>Saccharopolyspora rhizosphaerae sp. nov., an actinomycete isolated from rhizosphere soil in Thailand.</title>
        <authorList>
            <person name="Intra B."/>
            <person name="Euanorasetr J."/>
            <person name="Take A."/>
            <person name="Inahashi Y."/>
            <person name="Mori M."/>
            <person name="Panbangred W."/>
            <person name="Matsumoto A."/>
        </authorList>
    </citation>
    <scope>NUCLEOTIDE SEQUENCE [LARGE SCALE GENOMIC DNA]</scope>
    <source>
        <strain evidence="1 2">H219</strain>
    </source>
</reference>